<proteinExistence type="inferred from homology"/>
<reference evidence="6 7" key="1">
    <citation type="submission" date="2016-10" db="EMBL/GenBank/DDBJ databases">
        <authorList>
            <person name="de Groot N.N."/>
        </authorList>
    </citation>
    <scope>NUCLEOTIDE SEQUENCE [LARGE SCALE GENOMIC DNA]</scope>
    <source>
        <strain>J11</strain>
        <strain evidence="7">PG 39</strain>
    </source>
</reference>
<evidence type="ECO:0000256" key="1">
    <source>
        <dbReference type="ARBA" id="ARBA00004141"/>
    </source>
</evidence>
<dbReference type="Proteomes" id="UP000199065">
    <property type="component" value="Unassembled WGS sequence"/>
</dbReference>
<keyword evidence="4" id="KW-1133">Transmembrane helix</keyword>
<dbReference type="GO" id="GO:0016787">
    <property type="term" value="F:hydrolase activity"/>
    <property type="evidence" value="ECO:0007669"/>
    <property type="project" value="TreeGrafter"/>
</dbReference>
<evidence type="ECO:0000313" key="7">
    <source>
        <dbReference type="Proteomes" id="UP000199065"/>
    </source>
</evidence>
<comment type="similarity">
    <text evidence="2">Belongs to the TMEM86 family.</text>
</comment>
<sequence length="231" mass="24621">MTSFMQRTIQGARSLQDSLRLATKEPERAAYVVASAINIGANLCGAHKVAAISKSTLMPLLGASAYRRGTLPVGHAAAWLGDLVLIQPNRIPAGAAAFAIAHIDWIRRMRNHGATFNSTRAAARIPLWALGTAYAYHFERPVALPVAAYSILLGATSMYGDDPALINPKNQTSYGTGHGGNLFLISDLLLLIREVGPEFSPLVRNVSAAAVMATYTLAQLMLTDGLIPAKK</sequence>
<name>A0A1I2U3D9_9CORY</name>
<dbReference type="PANTHER" id="PTHR31885">
    <property type="entry name" value="GH04784P"/>
    <property type="match status" value="1"/>
</dbReference>
<accession>A0A1I2U3D9</accession>
<dbReference type="EMBL" id="FOPJ01000011">
    <property type="protein sequence ID" value="SFG71513.1"/>
    <property type="molecule type" value="Genomic_DNA"/>
</dbReference>
<keyword evidence="5" id="KW-0472">Membrane</keyword>
<comment type="subcellular location">
    <subcellularLocation>
        <location evidence="1">Membrane</location>
        <topology evidence="1">Multi-pass membrane protein</topology>
    </subcellularLocation>
</comment>
<evidence type="ECO:0000256" key="3">
    <source>
        <dbReference type="ARBA" id="ARBA00022692"/>
    </source>
</evidence>
<evidence type="ECO:0000256" key="2">
    <source>
        <dbReference type="ARBA" id="ARBA00007375"/>
    </source>
</evidence>
<dbReference type="GO" id="GO:0016020">
    <property type="term" value="C:membrane"/>
    <property type="evidence" value="ECO:0007669"/>
    <property type="project" value="UniProtKB-SubCell"/>
</dbReference>
<dbReference type="Pfam" id="PF07947">
    <property type="entry name" value="YhhN"/>
    <property type="match status" value="1"/>
</dbReference>
<dbReference type="InterPro" id="IPR012506">
    <property type="entry name" value="TMEM86B-like"/>
</dbReference>
<protein>
    <submittedName>
        <fullName evidence="6">YhhN-like protein</fullName>
    </submittedName>
</protein>
<evidence type="ECO:0000256" key="4">
    <source>
        <dbReference type="ARBA" id="ARBA00022989"/>
    </source>
</evidence>
<dbReference type="PANTHER" id="PTHR31885:SF6">
    <property type="entry name" value="GH04784P"/>
    <property type="match status" value="1"/>
</dbReference>
<dbReference type="OrthoDB" id="4406725at2"/>
<keyword evidence="3" id="KW-0812">Transmembrane</keyword>
<keyword evidence="7" id="KW-1185">Reference proteome</keyword>
<gene>
    <name evidence="6" type="ORF">SAMN05660282_01719</name>
</gene>
<evidence type="ECO:0000313" key="6">
    <source>
        <dbReference type="EMBL" id="SFG71513.1"/>
    </source>
</evidence>
<evidence type="ECO:0000256" key="5">
    <source>
        <dbReference type="ARBA" id="ARBA00023136"/>
    </source>
</evidence>
<dbReference type="RefSeq" id="WP_092286420.1">
    <property type="nucleotide sequence ID" value="NZ_VXKI01000012.1"/>
</dbReference>
<organism evidence="6 7">
    <name type="scientific">Corynebacterium spheniscorum</name>
    <dbReference type="NCBI Taxonomy" id="185761"/>
    <lineage>
        <taxon>Bacteria</taxon>
        <taxon>Bacillati</taxon>
        <taxon>Actinomycetota</taxon>
        <taxon>Actinomycetes</taxon>
        <taxon>Mycobacteriales</taxon>
        <taxon>Corynebacteriaceae</taxon>
        <taxon>Corynebacterium</taxon>
    </lineage>
</organism>
<dbReference type="AlphaFoldDB" id="A0A1I2U3D9"/>